<dbReference type="EMBL" id="JACHLY010000001">
    <property type="protein sequence ID" value="MBB5998819.1"/>
    <property type="molecule type" value="Genomic_DNA"/>
</dbReference>
<dbReference type="RefSeq" id="WP_281387525.1">
    <property type="nucleotide sequence ID" value="NZ_BAABKT010000013.1"/>
</dbReference>
<gene>
    <name evidence="1" type="ORF">HNR25_002570</name>
</gene>
<proteinExistence type="predicted"/>
<organism evidence="1 2">
    <name type="scientific">Streptomonospora salina</name>
    <dbReference type="NCBI Taxonomy" id="104205"/>
    <lineage>
        <taxon>Bacteria</taxon>
        <taxon>Bacillati</taxon>
        <taxon>Actinomycetota</taxon>
        <taxon>Actinomycetes</taxon>
        <taxon>Streptosporangiales</taxon>
        <taxon>Nocardiopsidaceae</taxon>
        <taxon>Streptomonospora</taxon>
    </lineage>
</organism>
<evidence type="ECO:0000313" key="1">
    <source>
        <dbReference type="EMBL" id="MBB5998819.1"/>
    </source>
</evidence>
<sequence length="44" mass="5354">MQREQRVRIVLRFLRLCHELSDRLRVFGRDGRVLIGVHTREHIS</sequence>
<comment type="caution">
    <text evidence="1">The sequence shown here is derived from an EMBL/GenBank/DDBJ whole genome shotgun (WGS) entry which is preliminary data.</text>
</comment>
<protein>
    <submittedName>
        <fullName evidence="1">Uncharacterized protein</fullName>
    </submittedName>
</protein>
<reference evidence="1 2" key="1">
    <citation type="submission" date="2020-08" db="EMBL/GenBank/DDBJ databases">
        <title>Sequencing the genomes of 1000 actinobacteria strains.</title>
        <authorList>
            <person name="Klenk H.-P."/>
        </authorList>
    </citation>
    <scope>NUCLEOTIDE SEQUENCE [LARGE SCALE GENOMIC DNA]</scope>
    <source>
        <strain evidence="1 2">DSM 44593</strain>
    </source>
</reference>
<evidence type="ECO:0000313" key="2">
    <source>
        <dbReference type="Proteomes" id="UP000578077"/>
    </source>
</evidence>
<keyword evidence="2" id="KW-1185">Reference proteome</keyword>
<accession>A0A841EBW4</accession>
<name>A0A841EBW4_9ACTN</name>
<dbReference type="AlphaFoldDB" id="A0A841EBW4"/>
<dbReference type="Proteomes" id="UP000578077">
    <property type="component" value="Unassembled WGS sequence"/>
</dbReference>